<name>A0AAD5M4P6_PYTIN</name>
<accession>A0AAD5M4P6</accession>
<evidence type="ECO:0000313" key="2">
    <source>
        <dbReference type="EMBL" id="KAJ0394607.1"/>
    </source>
</evidence>
<evidence type="ECO:0000259" key="1">
    <source>
        <dbReference type="Pfam" id="PF00564"/>
    </source>
</evidence>
<protein>
    <recommendedName>
        <fullName evidence="1">PB1 domain-containing protein</fullName>
    </recommendedName>
</protein>
<dbReference type="EMBL" id="JAKCXM010000398">
    <property type="protein sequence ID" value="KAJ0394607.1"/>
    <property type="molecule type" value="Genomic_DNA"/>
</dbReference>
<evidence type="ECO:0000313" key="3">
    <source>
        <dbReference type="Proteomes" id="UP001209570"/>
    </source>
</evidence>
<comment type="caution">
    <text evidence="2">The sequence shown here is derived from an EMBL/GenBank/DDBJ whole genome shotgun (WGS) entry which is preliminary data.</text>
</comment>
<keyword evidence="3" id="KW-1185">Reference proteome</keyword>
<organism evidence="2 3">
    <name type="scientific">Pythium insidiosum</name>
    <name type="common">Pythiosis disease agent</name>
    <dbReference type="NCBI Taxonomy" id="114742"/>
    <lineage>
        <taxon>Eukaryota</taxon>
        <taxon>Sar</taxon>
        <taxon>Stramenopiles</taxon>
        <taxon>Oomycota</taxon>
        <taxon>Peronosporomycetes</taxon>
        <taxon>Pythiales</taxon>
        <taxon>Pythiaceae</taxon>
        <taxon>Pythium</taxon>
    </lineage>
</organism>
<dbReference type="Proteomes" id="UP001209570">
    <property type="component" value="Unassembled WGS sequence"/>
</dbReference>
<dbReference type="SUPFAM" id="SSF54277">
    <property type="entry name" value="CAD &amp; PB1 domains"/>
    <property type="match status" value="1"/>
</dbReference>
<gene>
    <name evidence="2" type="ORF">P43SY_003350</name>
</gene>
<feature type="domain" description="PB1" evidence="1">
    <location>
        <begin position="39"/>
        <end position="112"/>
    </location>
</feature>
<dbReference type="Gene3D" id="3.10.20.90">
    <property type="entry name" value="Phosphatidylinositol 3-kinase Catalytic Subunit, Chain A, domain 1"/>
    <property type="match status" value="1"/>
</dbReference>
<reference evidence="2" key="1">
    <citation type="submission" date="2021-12" db="EMBL/GenBank/DDBJ databases">
        <title>Prjna785345.</title>
        <authorList>
            <person name="Rujirawat T."/>
            <person name="Krajaejun T."/>
        </authorList>
    </citation>
    <scope>NUCLEOTIDE SEQUENCE</scope>
    <source>
        <strain evidence="2">Pi057C3</strain>
    </source>
</reference>
<dbReference type="InterPro" id="IPR000270">
    <property type="entry name" value="PB1_dom"/>
</dbReference>
<dbReference type="Pfam" id="PF00564">
    <property type="entry name" value="PB1"/>
    <property type="match status" value="1"/>
</dbReference>
<dbReference type="AlphaFoldDB" id="A0AAD5M4P6"/>
<proteinExistence type="predicted"/>
<sequence>MTTTLKILWREQQDMRRVQVVAANQALANADGRAIRDWNALTYQDLRDYVLLVFPEIKQQQDLQQNDLLLYYTDDDDEQVRITNDAELAEAFRLMEEIASMTGKSALVKITLVTKPKTQQQIEADQMPVDAQQKKTMDLFIDLSKIIEQWDAGTTANSPGTNGAEIRVPAPAPLVRAHSGAELSVPAAVPMATPVATATPEVAAKSPGEVKWETALHDVPTLVKAFKVFKAFKGRHCGVVSCANDDRGVFGGDHDI</sequence>